<feature type="region of interest" description="Disordered" evidence="1">
    <location>
        <begin position="693"/>
        <end position="817"/>
    </location>
</feature>
<feature type="compositionally biased region" description="Polar residues" evidence="1">
    <location>
        <begin position="704"/>
        <end position="714"/>
    </location>
</feature>
<dbReference type="EMBL" id="KB644412">
    <property type="protein sequence ID" value="EPS30347.1"/>
    <property type="molecule type" value="Genomic_DNA"/>
</dbReference>
<keyword evidence="4" id="KW-1185">Reference proteome</keyword>
<dbReference type="Proteomes" id="UP000019376">
    <property type="component" value="Unassembled WGS sequence"/>
</dbReference>
<reference evidence="3 4" key="1">
    <citation type="journal article" date="2013" name="PLoS ONE">
        <title>Genomic and secretomic analyses reveal unique features of the lignocellulolytic enzyme system of Penicillium decumbens.</title>
        <authorList>
            <person name="Liu G."/>
            <person name="Zhang L."/>
            <person name="Wei X."/>
            <person name="Zou G."/>
            <person name="Qin Y."/>
            <person name="Ma L."/>
            <person name="Li J."/>
            <person name="Zheng H."/>
            <person name="Wang S."/>
            <person name="Wang C."/>
            <person name="Xun L."/>
            <person name="Zhao G.-P."/>
            <person name="Zhou Z."/>
            <person name="Qu Y."/>
        </authorList>
    </citation>
    <scope>NUCLEOTIDE SEQUENCE [LARGE SCALE GENOMIC DNA]</scope>
    <source>
        <strain evidence="4">114-2 / CGMCC 5302</strain>
    </source>
</reference>
<evidence type="ECO:0000313" key="4">
    <source>
        <dbReference type="Proteomes" id="UP000019376"/>
    </source>
</evidence>
<dbReference type="HOGENOM" id="CLU_002718_1_0_1"/>
<dbReference type="InterPro" id="IPR015943">
    <property type="entry name" value="WD40/YVTN_repeat-like_dom_sf"/>
</dbReference>
<organism evidence="3 4">
    <name type="scientific">Penicillium oxalicum (strain 114-2 / CGMCC 5302)</name>
    <name type="common">Penicillium decumbens</name>
    <dbReference type="NCBI Taxonomy" id="933388"/>
    <lineage>
        <taxon>Eukaryota</taxon>
        <taxon>Fungi</taxon>
        <taxon>Dikarya</taxon>
        <taxon>Ascomycota</taxon>
        <taxon>Pezizomycotina</taxon>
        <taxon>Eurotiomycetes</taxon>
        <taxon>Eurotiomycetidae</taxon>
        <taxon>Eurotiales</taxon>
        <taxon>Aspergillaceae</taxon>
        <taxon>Penicillium</taxon>
    </lineage>
</organism>
<feature type="compositionally biased region" description="Low complexity" evidence="1">
    <location>
        <begin position="627"/>
        <end position="636"/>
    </location>
</feature>
<dbReference type="OrthoDB" id="3925024at2759"/>
<dbReference type="STRING" id="933388.S8B6R1"/>
<feature type="compositionally biased region" description="Polar residues" evidence="1">
    <location>
        <begin position="763"/>
        <end position="791"/>
    </location>
</feature>
<feature type="region of interest" description="Disordered" evidence="1">
    <location>
        <begin position="607"/>
        <end position="678"/>
    </location>
</feature>
<gene>
    <name evidence="3" type="ORF">PDE_05298</name>
</gene>
<dbReference type="Pfam" id="PF23749">
    <property type="entry name" value="DUF7165"/>
    <property type="match status" value="1"/>
</dbReference>
<evidence type="ECO:0000259" key="2">
    <source>
        <dbReference type="Pfam" id="PF23749"/>
    </source>
</evidence>
<accession>S8B6R1</accession>
<protein>
    <recommendedName>
        <fullName evidence="2">DUF7165 domain-containing protein</fullName>
    </recommendedName>
</protein>
<sequence length="926" mass="102606">MEEEPSSFHGTGAFDRLPVNVIELILYAADANVFASLTLLNRQWRRVSESCSLYAHHLAQCPSLVWSKGPQKRIPDETSSLKDLKRQFLEEVRRNAFDVFLRPRRKLVRLISSSMSSSTPSPQGEVFRFSFSAHGRLLLCTSSSRIVVLEVAKDPIIVKYELQTRRRPLGATILDDGTLLAVQSSTHRINIYQLSEQGARHLQTISLNEAPRDLSFAPMGSVLALSFEDCIEVHAVGESALSTERRAARCPRVDALCFSSDGAMLLGSPVDHGHGGIVTIPAPFDTDIAIDASPLELQMRMWTTQILFPDFIPGFSHACLVRGHEEADDSWVIGYDNTLAAFRSIKVNAVNTGGVFFASPFLPQELRERSPVMLPSTDEGGELLALGFQDSEIWIYGLPVRLDMTSPISNGESTRDTYLCGDHHGHGPVKPCDSRAQLEKVVQQPRKAIIRGRQMTSMAGINAGRWVSRAALSQSSRRLVVVAPGGVRSQLLSQEDVPVDSGRILILDFDRSTTNGREQEIDIEVGETGPIILPEPDSSLDTEVELERRRTRLQRVETDTAVMTNRTTQISTAFAQNTRRTASQHILGQPPLIAAGTETFVHGRTHDEVTDIPYDNAQPRSRDTLRRAATAAASTRQICDPQYRNSTAGELTPFERNANSWATPPPPYSRQAEDSPQAALQASLLQERPVTSHIEAPRPVQPIQRAQTTHTSRVNGPERARPHSSFLQRLGSFASSRRLERSQQGPSGGITESPRPPLASLVFPNQQHTSPHLLMTQNPVHPDPQYQSAPLDTTLPAIPSLSTPIDQVSSPQPLPTLRLHTAGQPAHQEQATLGATILGDNYLSYSVSSPHLLHIPQPSGNALDLTEEDEEADIPARQRSFRQRASTEPTSLPPPENEEWRRRIENWNEQTIRERSRKRRSKCIVM</sequence>
<name>S8B6R1_PENO1</name>
<feature type="compositionally biased region" description="Polar residues" evidence="1">
    <location>
        <begin position="800"/>
        <end position="811"/>
    </location>
</feature>
<dbReference type="SUPFAM" id="SSF82171">
    <property type="entry name" value="DPP6 N-terminal domain-like"/>
    <property type="match status" value="1"/>
</dbReference>
<feature type="domain" description="DUF7165" evidence="2">
    <location>
        <begin position="103"/>
        <end position="535"/>
    </location>
</feature>
<feature type="region of interest" description="Disordered" evidence="1">
    <location>
        <begin position="858"/>
        <end position="899"/>
    </location>
</feature>
<proteinExistence type="predicted"/>
<dbReference type="eggNOG" id="ENOG502QTS5">
    <property type="taxonomic scope" value="Eukaryota"/>
</dbReference>
<dbReference type="PhylomeDB" id="S8B6R1"/>
<evidence type="ECO:0000256" key="1">
    <source>
        <dbReference type="SAM" id="MobiDB-lite"/>
    </source>
</evidence>
<evidence type="ECO:0000313" key="3">
    <source>
        <dbReference type="EMBL" id="EPS30347.1"/>
    </source>
</evidence>
<dbReference type="Gene3D" id="2.130.10.10">
    <property type="entry name" value="YVTN repeat-like/Quinoprotein amine dehydrogenase"/>
    <property type="match status" value="1"/>
</dbReference>
<dbReference type="AlphaFoldDB" id="S8B6R1"/>
<dbReference type="InterPro" id="IPR055589">
    <property type="entry name" value="DUF7165"/>
</dbReference>